<keyword evidence="2" id="KW-1185">Reference proteome</keyword>
<dbReference type="GO" id="GO:0000775">
    <property type="term" value="C:chromosome, centromeric region"/>
    <property type="evidence" value="ECO:0007669"/>
    <property type="project" value="InterPro"/>
</dbReference>
<sequence length="205" mass="23493">MGSEYEDELEFFSFLPGDFHMELYQGMSRIIVNSLNTTENIRGRMDKIESALQKNMLIFERFTLRNIFTFPEDFVYNRKESTASPISPEDLRTGILSLAIKKAEISALQESIEQKQAAQTDLQCRWNSLQSIPGMQPILDGLSELNNLMRCTREIKNKYIQGHSVPHGKSTKRELEEEIRKNECAELERRIPMGILSALESALSG</sequence>
<dbReference type="InterPro" id="IPR008685">
    <property type="entry name" value="Centromere_Mis12"/>
</dbReference>
<evidence type="ECO:0000313" key="1">
    <source>
        <dbReference type="EMBL" id="KFG26307.1"/>
    </source>
</evidence>
<organism evidence="1 2">
    <name type="scientific">Nematocida ausubeli (strain ATCC PRA-371 / ERTm2)</name>
    <name type="common">Nematode killer fungus</name>
    <dbReference type="NCBI Taxonomy" id="1913371"/>
    <lineage>
        <taxon>Eukaryota</taxon>
        <taxon>Fungi</taxon>
        <taxon>Fungi incertae sedis</taxon>
        <taxon>Microsporidia</taxon>
        <taxon>Nematocida</taxon>
    </lineage>
</organism>
<dbReference type="GO" id="GO:0000278">
    <property type="term" value="P:mitotic cell cycle"/>
    <property type="evidence" value="ECO:0007669"/>
    <property type="project" value="InterPro"/>
</dbReference>
<dbReference type="Pfam" id="PF05859">
    <property type="entry name" value="Mis12"/>
    <property type="match status" value="1"/>
</dbReference>
<dbReference type="EMBL" id="AKIJ01000003">
    <property type="protein sequence ID" value="KFG26307.1"/>
    <property type="molecule type" value="Genomic_DNA"/>
</dbReference>
<dbReference type="HOGENOM" id="CLU_1337837_0_0_1"/>
<evidence type="ECO:0000313" key="2">
    <source>
        <dbReference type="Proteomes" id="UP000054524"/>
    </source>
</evidence>
<dbReference type="GO" id="GO:0005634">
    <property type="term" value="C:nucleus"/>
    <property type="evidence" value="ECO:0007669"/>
    <property type="project" value="InterPro"/>
</dbReference>
<reference evidence="1 2" key="1">
    <citation type="journal article" date="2014" name="Genome Announc.">
        <title>Genome Sequence of the Microsporidian Species Nematocida sp1 Strain ERTm6 (ATCC PRA-372).</title>
        <authorList>
            <person name="Bakowski M.A."/>
            <person name="Priest M."/>
            <person name="Young S."/>
            <person name="Cuomo C.A."/>
            <person name="Troemel E.R."/>
        </authorList>
    </citation>
    <scope>NUCLEOTIDE SEQUENCE [LARGE SCALE GENOMIC DNA]</scope>
    <source>
        <strain evidence="1 2">ERTm6</strain>
    </source>
</reference>
<dbReference type="GeneID" id="77676400"/>
<dbReference type="AlphaFoldDB" id="A0A086J2D9"/>
<gene>
    <name evidence="1" type="ORF">NESG_01427</name>
</gene>
<evidence type="ECO:0008006" key="3">
    <source>
        <dbReference type="Google" id="ProtNLM"/>
    </source>
</evidence>
<proteinExistence type="predicted"/>
<comment type="caution">
    <text evidence="1">The sequence shown here is derived from an EMBL/GenBank/DDBJ whole genome shotgun (WGS) entry which is preliminary data.</text>
</comment>
<dbReference type="RefSeq" id="XP_052904862.1">
    <property type="nucleotide sequence ID" value="XM_053049057.1"/>
</dbReference>
<name>A0A086J2D9_NEMA1</name>
<protein>
    <recommendedName>
        <fullName evidence="3">Protein MIS12 homolog</fullName>
    </recommendedName>
</protein>
<accession>A0A086J2D9</accession>
<dbReference type="Proteomes" id="UP000054524">
    <property type="component" value="Unassembled WGS sequence"/>
</dbReference>